<evidence type="ECO:0000259" key="1">
    <source>
        <dbReference type="Pfam" id="PF21746"/>
    </source>
</evidence>
<accession>A0A397N6G1</accession>
<proteinExistence type="predicted"/>
<organism evidence="2 3">
    <name type="scientific">Ectopseudomonas oleovorans</name>
    <name type="common">Pseudomonas oleovorans</name>
    <dbReference type="NCBI Taxonomy" id="301"/>
    <lineage>
        <taxon>Bacteria</taxon>
        <taxon>Pseudomonadati</taxon>
        <taxon>Pseudomonadota</taxon>
        <taxon>Gammaproteobacteria</taxon>
        <taxon>Pseudomonadales</taxon>
        <taxon>Pseudomonadaceae</taxon>
        <taxon>Ectopseudomonas</taxon>
    </lineage>
</organism>
<dbReference type="Pfam" id="PF21746">
    <property type="entry name" value="DUF6869"/>
    <property type="match status" value="1"/>
</dbReference>
<sequence>MDREEIQEIAENWVRCQNEYEASGSLSAGAYELDELIHKDPHKALKVILETLSIIPKRPESNLVQALAAGPLEILLVYKGSEVVKEIEHEALQNADLRLLLGGVWQSSIQAEVWSSILKFRSESW</sequence>
<reference evidence="2 3" key="1">
    <citation type="submission" date="2018-08" db="EMBL/GenBank/DDBJ databases">
        <title>Genome sequencing of rice bacterial endophytes.</title>
        <authorList>
            <person name="Venturi V."/>
        </authorList>
    </citation>
    <scope>NUCLEOTIDE SEQUENCE [LARGE SCALE GENOMIC DNA]</scope>
    <source>
        <strain evidence="2 3">E1205</strain>
    </source>
</reference>
<dbReference type="AlphaFoldDB" id="A0A397N6G1"/>
<evidence type="ECO:0000313" key="3">
    <source>
        <dbReference type="Proteomes" id="UP000265836"/>
    </source>
</evidence>
<evidence type="ECO:0000313" key="2">
    <source>
        <dbReference type="EMBL" id="RIA31608.1"/>
    </source>
</evidence>
<gene>
    <name evidence="2" type="ORF">DFO61_2332</name>
</gene>
<dbReference type="Proteomes" id="UP000265836">
    <property type="component" value="Unassembled WGS sequence"/>
</dbReference>
<protein>
    <recommendedName>
        <fullName evidence="1">DUF6869 domain-containing protein</fullName>
    </recommendedName>
</protein>
<dbReference type="InterPro" id="IPR049221">
    <property type="entry name" value="DUF6869"/>
</dbReference>
<dbReference type="RefSeq" id="WP_119692941.1">
    <property type="nucleotide sequence ID" value="NZ_QXDA01000003.1"/>
</dbReference>
<dbReference type="EMBL" id="QXDA01000003">
    <property type="protein sequence ID" value="RIA31608.1"/>
    <property type="molecule type" value="Genomic_DNA"/>
</dbReference>
<feature type="domain" description="DUF6869" evidence="1">
    <location>
        <begin position="35"/>
        <end position="123"/>
    </location>
</feature>
<comment type="caution">
    <text evidence="2">The sequence shown here is derived from an EMBL/GenBank/DDBJ whole genome shotgun (WGS) entry which is preliminary data.</text>
</comment>
<name>A0A397N6G1_ECTOL</name>